<dbReference type="SUPFAM" id="SSF46785">
    <property type="entry name" value="Winged helix' DNA-binding domain"/>
    <property type="match status" value="1"/>
</dbReference>
<comment type="similarity">
    <text evidence="4">Belongs to the GbsR family.</text>
</comment>
<accession>A0ABV8V6G1</accession>
<dbReference type="EMBL" id="JBHSCX010000009">
    <property type="protein sequence ID" value="MFC4362717.1"/>
    <property type="molecule type" value="Genomic_DNA"/>
</dbReference>
<dbReference type="Gene3D" id="1.10.10.10">
    <property type="entry name" value="Winged helix-like DNA-binding domain superfamily/Winged helix DNA-binding domain"/>
    <property type="match status" value="1"/>
</dbReference>
<reference evidence="7" key="1">
    <citation type="journal article" date="2019" name="Int. J. Syst. Evol. Microbiol.">
        <title>The Global Catalogue of Microorganisms (GCM) 10K type strain sequencing project: providing services to taxonomists for standard genome sequencing and annotation.</title>
        <authorList>
            <consortium name="The Broad Institute Genomics Platform"/>
            <consortium name="The Broad Institute Genome Sequencing Center for Infectious Disease"/>
            <person name="Wu L."/>
            <person name="Ma J."/>
        </authorList>
    </citation>
    <scope>NUCLEOTIDE SEQUENCE [LARGE SCALE GENOMIC DNA]</scope>
    <source>
        <strain evidence="7">CECT 8570</strain>
    </source>
</reference>
<dbReference type="InterPro" id="IPR026282">
    <property type="entry name" value="MJ1563"/>
</dbReference>
<gene>
    <name evidence="6" type="ORF">ACFOX3_10405</name>
</gene>
<dbReference type="InterPro" id="IPR052362">
    <property type="entry name" value="HTH-GbsR_regulator"/>
</dbReference>
<dbReference type="InterPro" id="IPR036390">
    <property type="entry name" value="WH_DNA-bd_sf"/>
</dbReference>
<dbReference type="InterPro" id="IPR000835">
    <property type="entry name" value="HTH_MarR-typ"/>
</dbReference>
<dbReference type="InterPro" id="IPR036388">
    <property type="entry name" value="WH-like_DNA-bd_sf"/>
</dbReference>
<comment type="caution">
    <text evidence="6">The sequence shown here is derived from an EMBL/GenBank/DDBJ whole genome shotgun (WGS) entry which is preliminary data.</text>
</comment>
<keyword evidence="1 4" id="KW-0805">Transcription regulation</keyword>
<evidence type="ECO:0000256" key="1">
    <source>
        <dbReference type="ARBA" id="ARBA00023015"/>
    </source>
</evidence>
<keyword evidence="3 4" id="KW-0804">Transcription</keyword>
<evidence type="ECO:0000256" key="2">
    <source>
        <dbReference type="ARBA" id="ARBA00023125"/>
    </source>
</evidence>
<dbReference type="PIRSF" id="PIRSF006707">
    <property type="entry name" value="MJ1563"/>
    <property type="match status" value="1"/>
</dbReference>
<protein>
    <recommendedName>
        <fullName evidence="4">HTH-type transcriptional regulator</fullName>
    </recommendedName>
</protein>
<evidence type="ECO:0000256" key="4">
    <source>
        <dbReference type="PIRNR" id="PIRNR006707"/>
    </source>
</evidence>
<organism evidence="6 7">
    <name type="scientific">Simiduia curdlanivorans</name>
    <dbReference type="NCBI Taxonomy" id="1492769"/>
    <lineage>
        <taxon>Bacteria</taxon>
        <taxon>Pseudomonadati</taxon>
        <taxon>Pseudomonadota</taxon>
        <taxon>Gammaproteobacteria</taxon>
        <taxon>Cellvibrionales</taxon>
        <taxon>Cellvibrionaceae</taxon>
        <taxon>Simiduia</taxon>
    </lineage>
</organism>
<proteinExistence type="inferred from homology"/>
<keyword evidence="7" id="KW-1185">Reference proteome</keyword>
<name>A0ABV8V6G1_9GAMM</name>
<sequence>MDNPSFQLTPLMQRYILHWGEMGSRWGVNRTVSQIHALLYLSPEPLNAEQITELLSVARSNVSNSLKELQSWELVKVTHVMGDRRDHFSVVGDTWDTFFTIIEQRKRRELDPIMTMLRQCEVEMGQDKQTSAHVRKKITEMHTFLDGMLQWYEQIATLPRSSLLALIKMGTKVIHFLPKKKAK</sequence>
<evidence type="ECO:0000259" key="5">
    <source>
        <dbReference type="Pfam" id="PF12802"/>
    </source>
</evidence>
<evidence type="ECO:0000256" key="3">
    <source>
        <dbReference type="ARBA" id="ARBA00023163"/>
    </source>
</evidence>
<dbReference type="PANTHER" id="PTHR38465">
    <property type="entry name" value="HTH-TYPE TRANSCRIPTIONAL REGULATOR MJ1563-RELATED"/>
    <property type="match status" value="1"/>
</dbReference>
<dbReference type="PANTHER" id="PTHR38465:SF1">
    <property type="entry name" value="HTH-TYPE TRANSCRIPTIONAL REGULATOR MJ1563-RELATED"/>
    <property type="match status" value="1"/>
</dbReference>
<dbReference type="Pfam" id="PF12802">
    <property type="entry name" value="MarR_2"/>
    <property type="match status" value="1"/>
</dbReference>
<dbReference type="RefSeq" id="WP_290264332.1">
    <property type="nucleotide sequence ID" value="NZ_JAUFQG010000006.1"/>
</dbReference>
<dbReference type="Proteomes" id="UP001595840">
    <property type="component" value="Unassembled WGS sequence"/>
</dbReference>
<keyword evidence="2 4" id="KW-0238">DNA-binding</keyword>
<evidence type="ECO:0000313" key="7">
    <source>
        <dbReference type="Proteomes" id="UP001595840"/>
    </source>
</evidence>
<feature type="domain" description="HTH marR-type" evidence="5">
    <location>
        <begin position="27"/>
        <end position="85"/>
    </location>
</feature>
<evidence type="ECO:0000313" key="6">
    <source>
        <dbReference type="EMBL" id="MFC4362717.1"/>
    </source>
</evidence>